<protein>
    <recommendedName>
        <fullName evidence="4">PPM-type phosphatase domain-containing protein</fullName>
    </recommendedName>
</protein>
<name>A0A368G7X2_ANCCA</name>
<evidence type="ECO:0000256" key="3">
    <source>
        <dbReference type="ARBA" id="ARBA00022912"/>
    </source>
</evidence>
<dbReference type="OrthoDB" id="10264738at2759"/>
<evidence type="ECO:0000256" key="2">
    <source>
        <dbReference type="ARBA" id="ARBA00022801"/>
    </source>
</evidence>
<reference evidence="5 6" key="1">
    <citation type="submission" date="2014-10" db="EMBL/GenBank/DDBJ databases">
        <title>Draft genome of the hookworm Ancylostoma caninum.</title>
        <authorList>
            <person name="Mitreva M."/>
        </authorList>
    </citation>
    <scope>NUCLEOTIDE SEQUENCE [LARGE SCALE GENOMIC DNA]</scope>
    <source>
        <strain evidence="5 6">Baltimore</strain>
    </source>
</reference>
<feature type="domain" description="PPM-type phosphatase" evidence="4">
    <location>
        <begin position="15"/>
        <end position="73"/>
    </location>
</feature>
<organism evidence="5 6">
    <name type="scientific">Ancylostoma caninum</name>
    <name type="common">Dog hookworm</name>
    <dbReference type="NCBI Taxonomy" id="29170"/>
    <lineage>
        <taxon>Eukaryota</taxon>
        <taxon>Metazoa</taxon>
        <taxon>Ecdysozoa</taxon>
        <taxon>Nematoda</taxon>
        <taxon>Chromadorea</taxon>
        <taxon>Rhabditida</taxon>
        <taxon>Rhabditina</taxon>
        <taxon>Rhabditomorpha</taxon>
        <taxon>Strongyloidea</taxon>
        <taxon>Ancylostomatidae</taxon>
        <taxon>Ancylostomatinae</taxon>
        <taxon>Ancylostoma</taxon>
    </lineage>
</organism>
<gene>
    <name evidence="5" type="ORF">ANCCAN_13601</name>
</gene>
<keyword evidence="1" id="KW-0479">Metal-binding</keyword>
<sequence>MQLLFRKVQLGIAKDAHNCILDLNGEWSMFAVYDGHGGDEVSKYTAMKLPDFLKERLTFELWSMRYGVTPTFLNPMGID</sequence>
<evidence type="ECO:0000313" key="5">
    <source>
        <dbReference type="EMBL" id="RCN40442.1"/>
    </source>
</evidence>
<dbReference type="GO" id="GO:0046872">
    <property type="term" value="F:metal ion binding"/>
    <property type="evidence" value="ECO:0007669"/>
    <property type="project" value="UniProtKB-KW"/>
</dbReference>
<keyword evidence="3" id="KW-0904">Protein phosphatase</keyword>
<keyword evidence="2" id="KW-0378">Hydrolase</keyword>
<dbReference type="EMBL" id="JOJR01000284">
    <property type="protein sequence ID" value="RCN40442.1"/>
    <property type="molecule type" value="Genomic_DNA"/>
</dbReference>
<dbReference type="SUPFAM" id="SSF81606">
    <property type="entry name" value="PP2C-like"/>
    <property type="match status" value="1"/>
</dbReference>
<evidence type="ECO:0000256" key="1">
    <source>
        <dbReference type="ARBA" id="ARBA00022723"/>
    </source>
</evidence>
<evidence type="ECO:0000259" key="4">
    <source>
        <dbReference type="Pfam" id="PF00481"/>
    </source>
</evidence>
<dbReference type="AlphaFoldDB" id="A0A368G7X2"/>
<dbReference type="GO" id="GO:0004721">
    <property type="term" value="F:phosphoprotein phosphatase activity"/>
    <property type="evidence" value="ECO:0007669"/>
    <property type="project" value="UniProtKB-KW"/>
</dbReference>
<dbReference type="STRING" id="29170.A0A368G7X2"/>
<dbReference type="PROSITE" id="PS01032">
    <property type="entry name" value="PPM_1"/>
    <property type="match status" value="1"/>
</dbReference>
<keyword evidence="6" id="KW-1185">Reference proteome</keyword>
<accession>A0A368G7X2</accession>
<dbReference type="Pfam" id="PF00481">
    <property type="entry name" value="PP2C"/>
    <property type="match status" value="1"/>
</dbReference>
<dbReference type="InterPro" id="IPR001932">
    <property type="entry name" value="PPM-type_phosphatase-like_dom"/>
</dbReference>
<dbReference type="InterPro" id="IPR036457">
    <property type="entry name" value="PPM-type-like_dom_sf"/>
</dbReference>
<dbReference type="Proteomes" id="UP000252519">
    <property type="component" value="Unassembled WGS sequence"/>
</dbReference>
<comment type="caution">
    <text evidence="5">The sequence shown here is derived from an EMBL/GenBank/DDBJ whole genome shotgun (WGS) entry which is preliminary data.</text>
</comment>
<proteinExistence type="predicted"/>
<dbReference type="Gene3D" id="3.60.40.10">
    <property type="entry name" value="PPM-type phosphatase domain"/>
    <property type="match status" value="1"/>
</dbReference>
<evidence type="ECO:0000313" key="6">
    <source>
        <dbReference type="Proteomes" id="UP000252519"/>
    </source>
</evidence>
<dbReference type="InterPro" id="IPR000222">
    <property type="entry name" value="PP2C_BS"/>
</dbReference>